<evidence type="ECO:0000313" key="6">
    <source>
        <dbReference type="EMBL" id="CAI8012561.1"/>
    </source>
</evidence>
<dbReference type="SUPFAM" id="SSF55120">
    <property type="entry name" value="Pseudouridine synthase"/>
    <property type="match status" value="1"/>
</dbReference>
<comment type="caution">
    <text evidence="6">The sequence shown here is derived from an EMBL/GenBank/DDBJ whole genome shotgun (WGS) entry which is preliminary data.</text>
</comment>
<organism evidence="6 7">
    <name type="scientific">Geodia barretti</name>
    <name type="common">Barrett's horny sponge</name>
    <dbReference type="NCBI Taxonomy" id="519541"/>
    <lineage>
        <taxon>Eukaryota</taxon>
        <taxon>Metazoa</taxon>
        <taxon>Porifera</taxon>
        <taxon>Demospongiae</taxon>
        <taxon>Heteroscleromorpha</taxon>
        <taxon>Tetractinellida</taxon>
        <taxon>Astrophorina</taxon>
        <taxon>Geodiidae</taxon>
        <taxon>Geodia</taxon>
    </lineage>
</organism>
<proteinExistence type="inferred from homology"/>
<dbReference type="InterPro" id="IPR014780">
    <property type="entry name" value="tRNA_psdUridine_synth_TruB"/>
</dbReference>
<evidence type="ECO:0000256" key="1">
    <source>
        <dbReference type="ARBA" id="ARBA00008999"/>
    </source>
</evidence>
<evidence type="ECO:0000256" key="2">
    <source>
        <dbReference type="ARBA" id="ARBA00012787"/>
    </source>
</evidence>
<gene>
    <name evidence="6" type="ORF">GBAR_LOCUS8061</name>
</gene>
<dbReference type="Pfam" id="PF01509">
    <property type="entry name" value="TruB_N"/>
    <property type="match status" value="1"/>
</dbReference>
<feature type="domain" description="Pseudouridine synthase II N-terminal" evidence="5">
    <location>
        <begin position="1"/>
        <end position="121"/>
    </location>
</feature>
<keyword evidence="3" id="KW-0819">tRNA processing</keyword>
<dbReference type="EC" id="5.4.99.25" evidence="2"/>
<evidence type="ECO:0000256" key="3">
    <source>
        <dbReference type="ARBA" id="ARBA00022694"/>
    </source>
</evidence>
<accession>A0AA35RLQ3</accession>
<name>A0AA35RLQ3_GEOBA</name>
<dbReference type="EMBL" id="CASHTH010001195">
    <property type="protein sequence ID" value="CAI8012561.1"/>
    <property type="molecule type" value="Genomic_DNA"/>
</dbReference>
<dbReference type="Proteomes" id="UP001174909">
    <property type="component" value="Unassembled WGS sequence"/>
</dbReference>
<dbReference type="GO" id="GO:0006400">
    <property type="term" value="P:tRNA modification"/>
    <property type="evidence" value="ECO:0007669"/>
    <property type="project" value="TreeGrafter"/>
</dbReference>
<feature type="non-terminal residue" evidence="6">
    <location>
        <position position="1"/>
    </location>
</feature>
<evidence type="ECO:0000313" key="7">
    <source>
        <dbReference type="Proteomes" id="UP001174909"/>
    </source>
</evidence>
<evidence type="ECO:0000256" key="4">
    <source>
        <dbReference type="ARBA" id="ARBA00023235"/>
    </source>
</evidence>
<keyword evidence="7" id="KW-1185">Reference proteome</keyword>
<dbReference type="GO" id="GO:0003723">
    <property type="term" value="F:RNA binding"/>
    <property type="evidence" value="ECO:0007669"/>
    <property type="project" value="InterPro"/>
</dbReference>
<keyword evidence="4" id="KW-0413">Isomerase</keyword>
<sequence>GNGTRLSEFVLTGDKTYLLSARLGVSTDTYDSEGKTIEQHDHHEVSLSQVRSALTGFDGEIDQIPPMYSAIKKDGQPLYKLARQGKNVPREPRRVTVKSLTLTEWDPPDFQLRIECGSGFYARSLAHDLGQEPRLRRAYDIAPSRKGREFHIEDSVSIDELTAGANDDSWTRHLLKPDYVLKHFDAICIGSQQTAAFTHGRAIDVAHNSSESGEVQVSVYAKSGELLGLGFHDAATSRLRPAKVFHAAIESSGATQI</sequence>
<dbReference type="InterPro" id="IPR002501">
    <property type="entry name" value="PsdUridine_synth_N"/>
</dbReference>
<dbReference type="InterPro" id="IPR020103">
    <property type="entry name" value="PsdUridine_synth_cat_dom_sf"/>
</dbReference>
<dbReference type="Gene3D" id="3.30.2350.10">
    <property type="entry name" value="Pseudouridine synthase"/>
    <property type="match status" value="1"/>
</dbReference>
<dbReference type="PANTHER" id="PTHR13767">
    <property type="entry name" value="TRNA-PSEUDOURIDINE SYNTHASE"/>
    <property type="match status" value="1"/>
</dbReference>
<dbReference type="GO" id="GO:0160148">
    <property type="term" value="F:tRNA pseudouridine(55) synthase activity"/>
    <property type="evidence" value="ECO:0007669"/>
    <property type="project" value="UniProtKB-EC"/>
</dbReference>
<dbReference type="PANTHER" id="PTHR13767:SF2">
    <property type="entry name" value="PSEUDOURIDYLATE SYNTHASE TRUB1"/>
    <property type="match status" value="1"/>
</dbReference>
<evidence type="ECO:0000259" key="5">
    <source>
        <dbReference type="Pfam" id="PF01509"/>
    </source>
</evidence>
<reference evidence="6" key="1">
    <citation type="submission" date="2023-03" db="EMBL/GenBank/DDBJ databases">
        <authorList>
            <person name="Steffen K."/>
            <person name="Cardenas P."/>
        </authorList>
    </citation>
    <scope>NUCLEOTIDE SEQUENCE</scope>
</reference>
<comment type="similarity">
    <text evidence="1">Belongs to the pseudouridine synthase TruB family.</text>
</comment>
<protein>
    <recommendedName>
        <fullName evidence="2">tRNA pseudouridine(55) synthase</fullName>
        <ecNumber evidence="2">5.4.99.25</ecNumber>
    </recommendedName>
</protein>
<dbReference type="AlphaFoldDB" id="A0AA35RLQ3"/>
<dbReference type="GO" id="GO:1990481">
    <property type="term" value="P:mRNA pseudouridine synthesis"/>
    <property type="evidence" value="ECO:0007669"/>
    <property type="project" value="TreeGrafter"/>
</dbReference>